<dbReference type="EMBL" id="ACGT01000040">
    <property type="protein sequence ID" value="EEJ73329.1"/>
    <property type="molecule type" value="Genomic_DNA"/>
</dbReference>
<reference evidence="4 5" key="1">
    <citation type="submission" date="2009-01" db="EMBL/GenBank/DDBJ databases">
        <authorList>
            <person name="Qin X."/>
            <person name="Bachman B."/>
            <person name="Battles P."/>
            <person name="Bell A."/>
            <person name="Bess C."/>
            <person name="Bickham C."/>
            <person name="Chaboub L."/>
            <person name="Chen D."/>
            <person name="Coyle M."/>
            <person name="Deiros D.R."/>
            <person name="Dinh H."/>
            <person name="Forbes L."/>
            <person name="Fowler G."/>
            <person name="Francisco L."/>
            <person name="Fu Q."/>
            <person name="Gubbala S."/>
            <person name="Hale W."/>
            <person name="Han Y."/>
            <person name="Hemphill L."/>
            <person name="Highlander S.K."/>
            <person name="Hirani K."/>
            <person name="Hogues M."/>
            <person name="Jackson L."/>
            <person name="Jakkamsetti A."/>
            <person name="Javaid M."/>
            <person name="Jiang H."/>
            <person name="Korchina V."/>
            <person name="Kovar C."/>
            <person name="Lara F."/>
            <person name="Lee S."/>
            <person name="Mata R."/>
            <person name="Mathew T."/>
            <person name="Moen C."/>
            <person name="Morales K."/>
            <person name="Munidasa M."/>
            <person name="Nazareth L."/>
            <person name="Ngo R."/>
            <person name="Nguyen L."/>
            <person name="Okwuonu G."/>
            <person name="Ongeri F."/>
            <person name="Patil S."/>
            <person name="Petrosino J."/>
            <person name="Pham C."/>
            <person name="Pham P."/>
            <person name="Pu L.-L."/>
            <person name="Puazo M."/>
            <person name="Raj R."/>
            <person name="Reid J."/>
            <person name="Rouhana J."/>
            <person name="Saada N."/>
            <person name="Shang Y."/>
            <person name="Simmons D."/>
            <person name="Thornton R."/>
            <person name="Warren J."/>
            <person name="Weissenberger G."/>
            <person name="Zhang J."/>
            <person name="Zhang L."/>
            <person name="Zhou C."/>
            <person name="Zhu D."/>
            <person name="Muzny D."/>
            <person name="Worley K."/>
            <person name="Gibbs R."/>
        </authorList>
    </citation>
    <scope>NUCLEOTIDE SEQUENCE [LARGE SCALE GENOMIC DNA]</scope>
    <source>
        <strain evidence="4 5">ATCC 11741</strain>
    </source>
</reference>
<evidence type="ECO:0000256" key="2">
    <source>
        <dbReference type="PROSITE-ProRule" id="PRU00335"/>
    </source>
</evidence>
<accession>C2EJE4</accession>
<dbReference type="HOGENOM" id="CLU_1924914_0_0_9"/>
<comment type="caution">
    <text evidence="4">The sequence shown here is derived from an EMBL/GenBank/DDBJ whole genome shotgun (WGS) entry which is preliminary data.</text>
</comment>
<dbReference type="PANTHER" id="PTHR43479">
    <property type="entry name" value="ACREF/ENVCD OPERON REPRESSOR-RELATED"/>
    <property type="match status" value="1"/>
</dbReference>
<dbReference type="AlphaFoldDB" id="C2EJE4"/>
<feature type="DNA-binding region" description="H-T-H motif" evidence="2">
    <location>
        <begin position="38"/>
        <end position="57"/>
    </location>
</feature>
<evidence type="ECO:0000259" key="3">
    <source>
        <dbReference type="PROSITE" id="PS50977"/>
    </source>
</evidence>
<dbReference type="GO" id="GO:0003677">
    <property type="term" value="F:DNA binding"/>
    <property type="evidence" value="ECO:0007669"/>
    <property type="project" value="UniProtKB-UniRule"/>
</dbReference>
<evidence type="ECO:0000256" key="1">
    <source>
        <dbReference type="ARBA" id="ARBA00023125"/>
    </source>
</evidence>
<dbReference type="Gene3D" id="1.10.357.10">
    <property type="entry name" value="Tetracycline Repressor, domain 2"/>
    <property type="match status" value="1"/>
</dbReference>
<evidence type="ECO:0000313" key="5">
    <source>
        <dbReference type="Proteomes" id="UP000003531"/>
    </source>
</evidence>
<dbReference type="PANTHER" id="PTHR43479:SF11">
    <property type="entry name" value="ACREF_ENVCD OPERON REPRESSOR-RELATED"/>
    <property type="match status" value="1"/>
</dbReference>
<sequence>MRRREERVVRKLSSIQTIEQLKKGMLDLLVQKEYQEIRITDLTSKVGINRTTFYLFYDSKDALFEDLCASLLVPFYIKYYPITLKQDAQDEQELLTEILLFVEKFQSAFARIFNVHTLHGDGESLLISSLE</sequence>
<dbReference type="InterPro" id="IPR009057">
    <property type="entry name" value="Homeodomain-like_sf"/>
</dbReference>
<dbReference type="InterPro" id="IPR050624">
    <property type="entry name" value="HTH-type_Tx_Regulator"/>
</dbReference>
<feature type="domain" description="HTH tetR-type" evidence="3">
    <location>
        <begin position="15"/>
        <end position="75"/>
    </location>
</feature>
<protein>
    <recommendedName>
        <fullName evidence="3">HTH tetR-type domain-containing protein</fullName>
    </recommendedName>
</protein>
<proteinExistence type="predicted"/>
<keyword evidence="1 2" id="KW-0238">DNA-binding</keyword>
<evidence type="ECO:0000313" key="4">
    <source>
        <dbReference type="EMBL" id="EEJ73329.1"/>
    </source>
</evidence>
<dbReference type="PROSITE" id="PS50977">
    <property type="entry name" value="HTH_TETR_2"/>
    <property type="match status" value="1"/>
</dbReference>
<dbReference type="InterPro" id="IPR001647">
    <property type="entry name" value="HTH_TetR"/>
</dbReference>
<name>C2EJE4_9LACO</name>
<organism evidence="4 5">
    <name type="scientific">Ligilactobacillus salivarius DSM 20555 = ATCC 11741</name>
    <dbReference type="NCBI Taxonomy" id="1423799"/>
    <lineage>
        <taxon>Bacteria</taxon>
        <taxon>Bacillati</taxon>
        <taxon>Bacillota</taxon>
        <taxon>Bacilli</taxon>
        <taxon>Lactobacillales</taxon>
        <taxon>Lactobacillaceae</taxon>
        <taxon>Ligilactobacillus</taxon>
    </lineage>
</organism>
<dbReference type="Proteomes" id="UP000003531">
    <property type="component" value="Unassembled WGS sequence"/>
</dbReference>
<dbReference type="SUPFAM" id="SSF46689">
    <property type="entry name" value="Homeodomain-like"/>
    <property type="match status" value="1"/>
</dbReference>
<gene>
    <name evidence="4" type="ORF">HMPREF0545_1766</name>
</gene>